<protein>
    <submittedName>
        <fullName evidence="1">Uncharacterized protein</fullName>
    </submittedName>
</protein>
<dbReference type="EMBL" id="CAAALY010248312">
    <property type="protein sequence ID" value="VEL34749.1"/>
    <property type="molecule type" value="Genomic_DNA"/>
</dbReference>
<reference evidence="1" key="1">
    <citation type="submission" date="2018-11" db="EMBL/GenBank/DDBJ databases">
        <authorList>
            <consortium name="Pathogen Informatics"/>
        </authorList>
    </citation>
    <scope>NUCLEOTIDE SEQUENCE</scope>
</reference>
<keyword evidence="2" id="KW-1185">Reference proteome</keyword>
<comment type="caution">
    <text evidence="1">The sequence shown here is derived from an EMBL/GenBank/DDBJ whole genome shotgun (WGS) entry which is preliminary data.</text>
</comment>
<evidence type="ECO:0000313" key="2">
    <source>
        <dbReference type="Proteomes" id="UP000784294"/>
    </source>
</evidence>
<name>A0A448XE89_9PLAT</name>
<dbReference type="AlphaFoldDB" id="A0A448XE89"/>
<accession>A0A448XE89</accession>
<gene>
    <name evidence="1" type="ORF">PXEA_LOCUS28189</name>
</gene>
<sequence>MICEFGLSYIIVNAPMLHSCLSGMNQMEAELAFLQLADKCPFVRPTSPPSFLPATTSCNTSGGRQSCQVDTQIRLPVFPFLVETRTACALSIRLQSFLGQHSPPATFAPDRLRRQPRGHSCLHRKGIGYNNSCQEPVTETHCSFNMHIVHLIALDHVDFEIIRPIISSRLSSGTAFHLQQRHRWPFSASSSPAILLSPDAEMSLP</sequence>
<evidence type="ECO:0000313" key="1">
    <source>
        <dbReference type="EMBL" id="VEL34749.1"/>
    </source>
</evidence>
<organism evidence="1 2">
    <name type="scientific">Protopolystoma xenopodis</name>
    <dbReference type="NCBI Taxonomy" id="117903"/>
    <lineage>
        <taxon>Eukaryota</taxon>
        <taxon>Metazoa</taxon>
        <taxon>Spiralia</taxon>
        <taxon>Lophotrochozoa</taxon>
        <taxon>Platyhelminthes</taxon>
        <taxon>Monogenea</taxon>
        <taxon>Polyopisthocotylea</taxon>
        <taxon>Polystomatidea</taxon>
        <taxon>Polystomatidae</taxon>
        <taxon>Protopolystoma</taxon>
    </lineage>
</organism>
<proteinExistence type="predicted"/>
<dbReference type="Proteomes" id="UP000784294">
    <property type="component" value="Unassembled WGS sequence"/>
</dbReference>